<dbReference type="AlphaFoldDB" id="A0A0C2DA33"/>
<proteinExistence type="predicted"/>
<dbReference type="Proteomes" id="UP000031599">
    <property type="component" value="Unassembled WGS sequence"/>
</dbReference>
<evidence type="ECO:0000313" key="1">
    <source>
        <dbReference type="EMBL" id="KIG18410.1"/>
    </source>
</evidence>
<dbReference type="EMBL" id="JMCC02000011">
    <property type="protein sequence ID" value="KIG18410.1"/>
    <property type="molecule type" value="Genomic_DNA"/>
</dbReference>
<name>A0A0C2DA33_9BACT</name>
<accession>A0A0C2DA33</accession>
<comment type="caution">
    <text evidence="1">The sequence shown here is derived from an EMBL/GenBank/DDBJ whole genome shotgun (WGS) entry which is preliminary data.</text>
</comment>
<reference evidence="1 2" key="1">
    <citation type="submission" date="2014-12" db="EMBL/GenBank/DDBJ databases">
        <title>Genome assembly of Enhygromyxa salina DSM 15201.</title>
        <authorList>
            <person name="Sharma G."/>
            <person name="Subramanian S."/>
        </authorList>
    </citation>
    <scope>NUCLEOTIDE SEQUENCE [LARGE SCALE GENOMIC DNA]</scope>
    <source>
        <strain evidence="1 2">DSM 15201</strain>
    </source>
</reference>
<protein>
    <submittedName>
        <fullName evidence="1">Uncharacterized protein</fullName>
    </submittedName>
</protein>
<evidence type="ECO:0000313" key="2">
    <source>
        <dbReference type="Proteomes" id="UP000031599"/>
    </source>
</evidence>
<gene>
    <name evidence="1" type="ORF">DB30_00695</name>
</gene>
<sequence>MQELLGVAVVSFTNPAAPRVERVRVLEDTCSLFAACGEVAGTMNTSAPMWSEMARIVLEHAEVSDVDGDGQLEIEIVTSYVELTTFAQEQADEPYADEIFSRRRLTVLRGDLSRQLDTDIHVEMFESTPGVLLEADRIHERYTLTPDGLTAYWCEVDGQFAIPARECSKQVCPEPTTRARMSYDAAKDAYGKAEIEQLRPVVDSCPE</sequence>
<organism evidence="1 2">
    <name type="scientific">Enhygromyxa salina</name>
    <dbReference type="NCBI Taxonomy" id="215803"/>
    <lineage>
        <taxon>Bacteria</taxon>
        <taxon>Pseudomonadati</taxon>
        <taxon>Myxococcota</taxon>
        <taxon>Polyangia</taxon>
        <taxon>Nannocystales</taxon>
        <taxon>Nannocystaceae</taxon>
        <taxon>Enhygromyxa</taxon>
    </lineage>
</organism>